<evidence type="ECO:0000313" key="3">
    <source>
        <dbReference type="Proteomes" id="UP000824469"/>
    </source>
</evidence>
<dbReference type="Proteomes" id="UP000824469">
    <property type="component" value="Unassembled WGS sequence"/>
</dbReference>
<feature type="chain" id="PRO_5041377392" evidence="1">
    <location>
        <begin position="26"/>
        <end position="127"/>
    </location>
</feature>
<reference evidence="2 3" key="1">
    <citation type="journal article" date="2021" name="Nat. Plants">
        <title>The Taxus genome provides insights into paclitaxel biosynthesis.</title>
        <authorList>
            <person name="Xiong X."/>
            <person name="Gou J."/>
            <person name="Liao Q."/>
            <person name="Li Y."/>
            <person name="Zhou Q."/>
            <person name="Bi G."/>
            <person name="Li C."/>
            <person name="Du R."/>
            <person name="Wang X."/>
            <person name="Sun T."/>
            <person name="Guo L."/>
            <person name="Liang H."/>
            <person name="Lu P."/>
            <person name="Wu Y."/>
            <person name="Zhang Z."/>
            <person name="Ro D.K."/>
            <person name="Shang Y."/>
            <person name="Huang S."/>
            <person name="Yan J."/>
        </authorList>
    </citation>
    <scope>NUCLEOTIDE SEQUENCE [LARGE SCALE GENOMIC DNA]</scope>
    <source>
        <strain evidence="2">Ta-2019</strain>
    </source>
</reference>
<dbReference type="EMBL" id="JAHRHJ020000001">
    <property type="protein sequence ID" value="KAH9331483.1"/>
    <property type="molecule type" value="Genomic_DNA"/>
</dbReference>
<gene>
    <name evidence="2" type="ORF">KI387_003591</name>
</gene>
<evidence type="ECO:0000313" key="2">
    <source>
        <dbReference type="EMBL" id="KAH9331483.1"/>
    </source>
</evidence>
<evidence type="ECO:0000256" key="1">
    <source>
        <dbReference type="SAM" id="SignalP"/>
    </source>
</evidence>
<sequence length="127" mass="13665">ITNRCIGSITQLVYLETLILVGCLSVDDEGLDILTDGCKSLQDTATGLSFTNIKLHGRPPNCPNKCVRYMESIGKSCKSLQELSLSKCSSVMDEGISVLVASCRDLKIMNLTCCPNFTDVIVSAIAT</sequence>
<feature type="non-terminal residue" evidence="2">
    <location>
        <position position="127"/>
    </location>
</feature>
<keyword evidence="3" id="KW-1185">Reference proteome</keyword>
<keyword evidence="1" id="KW-0732">Signal</keyword>
<proteinExistence type="predicted"/>
<dbReference type="Gene3D" id="3.80.10.10">
    <property type="entry name" value="Ribonuclease Inhibitor"/>
    <property type="match status" value="1"/>
</dbReference>
<dbReference type="InterPro" id="IPR032675">
    <property type="entry name" value="LRR_dom_sf"/>
</dbReference>
<accession>A0AA38GZN0</accession>
<dbReference type="AlphaFoldDB" id="A0AA38GZN0"/>
<protein>
    <submittedName>
        <fullName evidence="2">Uncharacterized protein</fullName>
    </submittedName>
</protein>
<feature type="signal peptide" evidence="1">
    <location>
        <begin position="1"/>
        <end position="25"/>
    </location>
</feature>
<comment type="caution">
    <text evidence="2">The sequence shown here is derived from an EMBL/GenBank/DDBJ whole genome shotgun (WGS) entry which is preliminary data.</text>
</comment>
<dbReference type="InterPro" id="IPR006553">
    <property type="entry name" value="Leu-rich_rpt_Cys-con_subtyp"/>
</dbReference>
<organism evidence="2 3">
    <name type="scientific">Taxus chinensis</name>
    <name type="common">Chinese yew</name>
    <name type="synonym">Taxus wallichiana var. chinensis</name>
    <dbReference type="NCBI Taxonomy" id="29808"/>
    <lineage>
        <taxon>Eukaryota</taxon>
        <taxon>Viridiplantae</taxon>
        <taxon>Streptophyta</taxon>
        <taxon>Embryophyta</taxon>
        <taxon>Tracheophyta</taxon>
        <taxon>Spermatophyta</taxon>
        <taxon>Pinopsida</taxon>
        <taxon>Pinidae</taxon>
        <taxon>Conifers II</taxon>
        <taxon>Cupressales</taxon>
        <taxon>Taxaceae</taxon>
        <taxon>Taxus</taxon>
    </lineage>
</organism>
<dbReference type="SUPFAM" id="SSF52047">
    <property type="entry name" value="RNI-like"/>
    <property type="match status" value="1"/>
</dbReference>
<dbReference type="Pfam" id="PF13516">
    <property type="entry name" value="LRR_6"/>
    <property type="match status" value="2"/>
</dbReference>
<feature type="non-terminal residue" evidence="2">
    <location>
        <position position="1"/>
    </location>
</feature>
<dbReference type="InterPro" id="IPR001611">
    <property type="entry name" value="Leu-rich_rpt"/>
</dbReference>
<dbReference type="SMART" id="SM00367">
    <property type="entry name" value="LRR_CC"/>
    <property type="match status" value="3"/>
</dbReference>
<name>A0AA38GZN0_TAXCH</name>